<evidence type="ECO:0000313" key="2">
    <source>
        <dbReference type="EMBL" id="GAA0146106.1"/>
    </source>
</evidence>
<sequence>MLGQLLYGIWLVRVSLRWWYLSYLKSELFRVLSQKDCPISPLNHQLLQAMFGDRTLKDTPPSSLIRNAFLVRVVDLATLRQEVSDDIFLEIDEYPNQSVPAGAAEVGHHLLANGSSTPTTVSSSTNEGGFLQTVDGPGKDWGFSRFH</sequence>
<keyword evidence="3" id="KW-1185">Reference proteome</keyword>
<feature type="region of interest" description="Disordered" evidence="1">
    <location>
        <begin position="115"/>
        <end position="136"/>
    </location>
</feature>
<proteinExistence type="predicted"/>
<evidence type="ECO:0000256" key="1">
    <source>
        <dbReference type="SAM" id="MobiDB-lite"/>
    </source>
</evidence>
<comment type="caution">
    <text evidence="2">The sequence shown here is derived from an EMBL/GenBank/DDBJ whole genome shotgun (WGS) entry which is preliminary data.</text>
</comment>
<accession>A0AAV3P5U2</accession>
<gene>
    <name evidence="2" type="ORF">LIER_06135</name>
</gene>
<protein>
    <submittedName>
        <fullName evidence="2">Uncharacterized protein</fullName>
    </submittedName>
</protein>
<name>A0AAV3P5U2_LITER</name>
<dbReference type="EMBL" id="BAABME010000877">
    <property type="protein sequence ID" value="GAA0146106.1"/>
    <property type="molecule type" value="Genomic_DNA"/>
</dbReference>
<dbReference type="AlphaFoldDB" id="A0AAV3P5U2"/>
<evidence type="ECO:0000313" key="3">
    <source>
        <dbReference type="Proteomes" id="UP001454036"/>
    </source>
</evidence>
<feature type="compositionally biased region" description="Low complexity" evidence="1">
    <location>
        <begin position="115"/>
        <end position="125"/>
    </location>
</feature>
<organism evidence="2 3">
    <name type="scientific">Lithospermum erythrorhizon</name>
    <name type="common">Purple gromwell</name>
    <name type="synonym">Lithospermum officinale var. erythrorhizon</name>
    <dbReference type="NCBI Taxonomy" id="34254"/>
    <lineage>
        <taxon>Eukaryota</taxon>
        <taxon>Viridiplantae</taxon>
        <taxon>Streptophyta</taxon>
        <taxon>Embryophyta</taxon>
        <taxon>Tracheophyta</taxon>
        <taxon>Spermatophyta</taxon>
        <taxon>Magnoliopsida</taxon>
        <taxon>eudicotyledons</taxon>
        <taxon>Gunneridae</taxon>
        <taxon>Pentapetalae</taxon>
        <taxon>asterids</taxon>
        <taxon>lamiids</taxon>
        <taxon>Boraginales</taxon>
        <taxon>Boraginaceae</taxon>
        <taxon>Boraginoideae</taxon>
        <taxon>Lithospermeae</taxon>
        <taxon>Lithospermum</taxon>
    </lineage>
</organism>
<dbReference type="Proteomes" id="UP001454036">
    <property type="component" value="Unassembled WGS sequence"/>
</dbReference>
<reference evidence="2 3" key="1">
    <citation type="submission" date="2024-01" db="EMBL/GenBank/DDBJ databases">
        <title>The complete chloroplast genome sequence of Lithospermum erythrorhizon: insights into the phylogenetic relationship among Boraginaceae species and the maternal lineages of purple gromwells.</title>
        <authorList>
            <person name="Okada T."/>
            <person name="Watanabe K."/>
        </authorList>
    </citation>
    <scope>NUCLEOTIDE SEQUENCE [LARGE SCALE GENOMIC DNA]</scope>
</reference>